<keyword evidence="1" id="KW-0805">Transcription regulation</keyword>
<dbReference type="GO" id="GO:0003700">
    <property type="term" value="F:DNA-binding transcription factor activity"/>
    <property type="evidence" value="ECO:0007669"/>
    <property type="project" value="TreeGrafter"/>
</dbReference>
<dbReference type="Gene3D" id="1.10.357.10">
    <property type="entry name" value="Tetracycline Repressor, domain 2"/>
    <property type="match status" value="2"/>
</dbReference>
<dbReference type="GO" id="GO:0000976">
    <property type="term" value="F:transcription cis-regulatory region binding"/>
    <property type="evidence" value="ECO:0007669"/>
    <property type="project" value="TreeGrafter"/>
</dbReference>
<protein>
    <submittedName>
        <fullName evidence="5">Unannotated protein</fullName>
    </submittedName>
</protein>
<evidence type="ECO:0000256" key="3">
    <source>
        <dbReference type="ARBA" id="ARBA00023163"/>
    </source>
</evidence>
<accession>A0A6J6CP71</accession>
<dbReference type="InterPro" id="IPR050109">
    <property type="entry name" value="HTH-type_TetR-like_transc_reg"/>
</dbReference>
<sequence length="426" mass="47176">MKPIRRRSDALRNDELILDAALELLRQKGPDRLSTLDVSRAAGLTTGAVYARYENNEEILVGLWEQRIAEPMRAFLQTSLGVLGSTEQRRESEASIAQTLLDPASPLRPGIGLLIASTRIAELAEIITPQIQEWFHELGITDDLTDVAALQKVSVLSFTLGCLHASSIGMLQPADWKVVESMAHHILDHPFRDDDHFHEPIVPPPIRIADDNANREALLNGTAQIIARGGIERASLQRISRAAGLNPSTLFYEYRTRDLLFADAAAKILHCLYEARRTPNINSTPLIASSDAPKYFADPRLIAFRTQSKMYGPAATNGWLAPQGRAARRLMLEFDLAAMTNMAIRSAYTLVDEQGTAHAAESLLADFSIPLEISEPVVRFAKTFLQGTMLLQEISDSVFGRDLRLIYQPLADAFCNDIVARENVVK</sequence>
<proteinExistence type="predicted"/>
<evidence type="ECO:0000313" key="5">
    <source>
        <dbReference type="EMBL" id="CAB4552975.1"/>
    </source>
</evidence>
<keyword evidence="3" id="KW-0804">Transcription</keyword>
<dbReference type="AlphaFoldDB" id="A0A6J6CP71"/>
<dbReference type="PANTHER" id="PTHR30055:SF234">
    <property type="entry name" value="HTH-TYPE TRANSCRIPTIONAL REGULATOR BETI"/>
    <property type="match status" value="1"/>
</dbReference>
<dbReference type="EMBL" id="CAEZSL010000197">
    <property type="protein sequence ID" value="CAB4552975.1"/>
    <property type="molecule type" value="Genomic_DNA"/>
</dbReference>
<dbReference type="PRINTS" id="PR00455">
    <property type="entry name" value="HTHTETR"/>
</dbReference>
<feature type="domain" description="HTH tetR-type" evidence="4">
    <location>
        <begin position="11"/>
        <end position="71"/>
    </location>
</feature>
<keyword evidence="2" id="KW-0238">DNA-binding</keyword>
<evidence type="ECO:0000256" key="1">
    <source>
        <dbReference type="ARBA" id="ARBA00023015"/>
    </source>
</evidence>
<organism evidence="5">
    <name type="scientific">freshwater metagenome</name>
    <dbReference type="NCBI Taxonomy" id="449393"/>
    <lineage>
        <taxon>unclassified sequences</taxon>
        <taxon>metagenomes</taxon>
        <taxon>ecological metagenomes</taxon>
    </lineage>
</organism>
<dbReference type="PANTHER" id="PTHR30055">
    <property type="entry name" value="HTH-TYPE TRANSCRIPTIONAL REGULATOR RUTR"/>
    <property type="match status" value="1"/>
</dbReference>
<name>A0A6J6CP71_9ZZZZ</name>
<dbReference type="InterPro" id="IPR001647">
    <property type="entry name" value="HTH_TetR"/>
</dbReference>
<dbReference type="Pfam" id="PF00440">
    <property type="entry name" value="TetR_N"/>
    <property type="match status" value="2"/>
</dbReference>
<evidence type="ECO:0000256" key="2">
    <source>
        <dbReference type="ARBA" id="ARBA00023125"/>
    </source>
</evidence>
<dbReference type="InterPro" id="IPR009057">
    <property type="entry name" value="Homeodomain-like_sf"/>
</dbReference>
<dbReference type="SUPFAM" id="SSF46689">
    <property type="entry name" value="Homeodomain-like"/>
    <property type="match status" value="2"/>
</dbReference>
<reference evidence="5" key="1">
    <citation type="submission" date="2020-05" db="EMBL/GenBank/DDBJ databases">
        <authorList>
            <person name="Chiriac C."/>
            <person name="Salcher M."/>
            <person name="Ghai R."/>
            <person name="Kavagutti S V."/>
        </authorList>
    </citation>
    <scope>NUCLEOTIDE SEQUENCE</scope>
</reference>
<dbReference type="PROSITE" id="PS50977">
    <property type="entry name" value="HTH_TETR_2"/>
    <property type="match status" value="2"/>
</dbReference>
<gene>
    <name evidence="5" type="ORF">UFOPK1421_01406</name>
</gene>
<feature type="domain" description="HTH tetR-type" evidence="4">
    <location>
        <begin position="212"/>
        <end position="272"/>
    </location>
</feature>
<evidence type="ECO:0000259" key="4">
    <source>
        <dbReference type="PROSITE" id="PS50977"/>
    </source>
</evidence>